<reference evidence="7" key="1">
    <citation type="journal article" date="2015" name="ISME J.">
        <title>Draft Genome Sequence of Streptomyces incarnatus NRRL8089, which Produces the Nucleoside Antibiotic Sinefungin.</title>
        <authorList>
            <person name="Oshima K."/>
            <person name="Hattori M."/>
            <person name="Shimizu H."/>
            <person name="Fukuda K."/>
            <person name="Nemoto M."/>
            <person name="Inagaki K."/>
            <person name="Tamura T."/>
        </authorList>
    </citation>
    <scope>NUCLEOTIDE SEQUENCE</scope>
    <source>
        <strain evidence="7">FACHB-1375</strain>
    </source>
</reference>
<dbReference type="RefSeq" id="WP_190462996.1">
    <property type="nucleotide sequence ID" value="NZ_JACJPW010000010.1"/>
</dbReference>
<dbReference type="PANTHER" id="PTHR10629">
    <property type="entry name" value="CYTOSINE-SPECIFIC METHYLTRANSFERASE"/>
    <property type="match status" value="1"/>
</dbReference>
<keyword evidence="8" id="KW-1185">Reference proteome</keyword>
<keyword evidence="5" id="KW-0680">Restriction system</keyword>
<gene>
    <name evidence="7" type="ORF">H6G03_05770</name>
</gene>
<dbReference type="EMBL" id="JACJPW010000010">
    <property type="protein sequence ID" value="MBD2180614.1"/>
    <property type="molecule type" value="Genomic_DNA"/>
</dbReference>
<dbReference type="GO" id="GO:0032259">
    <property type="term" value="P:methylation"/>
    <property type="evidence" value="ECO:0007669"/>
    <property type="project" value="UniProtKB-KW"/>
</dbReference>
<dbReference type="EC" id="2.1.1.37" evidence="1"/>
<evidence type="ECO:0000313" key="8">
    <source>
        <dbReference type="Proteomes" id="UP000641646"/>
    </source>
</evidence>
<dbReference type="Pfam" id="PF00145">
    <property type="entry name" value="DNA_methylase"/>
    <property type="match status" value="2"/>
</dbReference>
<keyword evidence="4 6" id="KW-0949">S-adenosyl-L-methionine</keyword>
<sequence length="469" mass="52463">MLSLLDCFAGAGGSSWGAVETRKISVKMAINHDATAIATHQENLPSVNHDIADVFQVNPKRYPKTDLAWFSPCCEGFTHASGVKNTDTTAYQPELFDTLEYSLLSQKAKEEYRHKQILLAQKRLTVEEVYKFVETHRYLAFIVENVIELTRWKKYNSWLLSFQNIGYNYKEISLNSSVVQSSVRPNHQSRDRLFICFWQSQLKTPLLEISPAAFCPECDSTVAGKQTWKKGQRIGKLNFQYHYSCPNCLNPVNPHTRAVAEILDWSLPCPTIGSRVGTSKQLKPNTLERIKKGIEKFGNVPFLTELYGKSSARSINKPIGSITTSGAHHALVVPSPFLLYYYSRDNAIGSINKPVNAVTTCPRHALVIPPGFICQYNSKSIGQSIKEPLHAVTTKDRFALLATPQDIDKIGKLNEWGFRMLTPTELALAQNFPTQYKFLGNKAQILRQIGGAVPPGVAQIILTALAEIC</sequence>
<evidence type="ECO:0000256" key="2">
    <source>
        <dbReference type="ARBA" id="ARBA00022603"/>
    </source>
</evidence>
<dbReference type="GO" id="GO:0003886">
    <property type="term" value="F:DNA (cytosine-5-)-methyltransferase activity"/>
    <property type="evidence" value="ECO:0007669"/>
    <property type="project" value="UniProtKB-EC"/>
</dbReference>
<evidence type="ECO:0000313" key="7">
    <source>
        <dbReference type="EMBL" id="MBD2180614.1"/>
    </source>
</evidence>
<dbReference type="Gene3D" id="3.40.50.150">
    <property type="entry name" value="Vaccinia Virus protein VP39"/>
    <property type="match status" value="1"/>
</dbReference>
<dbReference type="AlphaFoldDB" id="A0A926VDM1"/>
<name>A0A926VDM1_9CYAN</name>
<reference evidence="7" key="2">
    <citation type="submission" date="2020-08" db="EMBL/GenBank/DDBJ databases">
        <authorList>
            <person name="Chen M."/>
            <person name="Teng W."/>
            <person name="Zhao L."/>
            <person name="Hu C."/>
            <person name="Zhou Y."/>
            <person name="Han B."/>
            <person name="Song L."/>
            <person name="Shu W."/>
        </authorList>
    </citation>
    <scope>NUCLEOTIDE SEQUENCE</scope>
    <source>
        <strain evidence="7">FACHB-1375</strain>
    </source>
</reference>
<dbReference type="PANTHER" id="PTHR10629:SF52">
    <property type="entry name" value="DNA (CYTOSINE-5)-METHYLTRANSFERASE 1"/>
    <property type="match status" value="1"/>
</dbReference>
<evidence type="ECO:0000256" key="6">
    <source>
        <dbReference type="PROSITE-ProRule" id="PRU01016"/>
    </source>
</evidence>
<dbReference type="GO" id="GO:0044027">
    <property type="term" value="P:negative regulation of gene expression via chromosomal CpG island methylation"/>
    <property type="evidence" value="ECO:0007669"/>
    <property type="project" value="TreeGrafter"/>
</dbReference>
<dbReference type="InterPro" id="IPR050390">
    <property type="entry name" value="C5-Methyltransferase"/>
</dbReference>
<dbReference type="InterPro" id="IPR001525">
    <property type="entry name" value="C5_MeTfrase"/>
</dbReference>
<comment type="caution">
    <text evidence="7">The sequence shown here is derived from an EMBL/GenBank/DDBJ whole genome shotgun (WGS) entry which is preliminary data.</text>
</comment>
<proteinExistence type="inferred from homology"/>
<comment type="similarity">
    <text evidence="6">Belongs to the class I-like SAM-binding methyltransferase superfamily. C5-methyltransferase family.</text>
</comment>
<organism evidence="7 8">
    <name type="scientific">Aerosakkonema funiforme FACHB-1375</name>
    <dbReference type="NCBI Taxonomy" id="2949571"/>
    <lineage>
        <taxon>Bacteria</taxon>
        <taxon>Bacillati</taxon>
        <taxon>Cyanobacteriota</taxon>
        <taxon>Cyanophyceae</taxon>
        <taxon>Oscillatoriophycideae</taxon>
        <taxon>Aerosakkonematales</taxon>
        <taxon>Aerosakkonemataceae</taxon>
        <taxon>Aerosakkonema</taxon>
    </lineage>
</organism>
<dbReference type="PROSITE" id="PS51679">
    <property type="entry name" value="SAM_MT_C5"/>
    <property type="match status" value="1"/>
</dbReference>
<evidence type="ECO:0000256" key="4">
    <source>
        <dbReference type="ARBA" id="ARBA00022691"/>
    </source>
</evidence>
<keyword evidence="3 6" id="KW-0808">Transferase</keyword>
<feature type="active site" evidence="6">
    <location>
        <position position="74"/>
    </location>
</feature>
<dbReference type="InterPro" id="IPR029063">
    <property type="entry name" value="SAM-dependent_MTases_sf"/>
</dbReference>
<evidence type="ECO:0000256" key="1">
    <source>
        <dbReference type="ARBA" id="ARBA00011975"/>
    </source>
</evidence>
<evidence type="ECO:0000256" key="3">
    <source>
        <dbReference type="ARBA" id="ARBA00022679"/>
    </source>
</evidence>
<accession>A0A926VDM1</accession>
<dbReference type="GO" id="GO:0009307">
    <property type="term" value="P:DNA restriction-modification system"/>
    <property type="evidence" value="ECO:0007669"/>
    <property type="project" value="UniProtKB-KW"/>
</dbReference>
<dbReference type="Gene3D" id="3.90.120.10">
    <property type="entry name" value="DNA Methylase, subunit A, domain 2"/>
    <property type="match status" value="1"/>
</dbReference>
<keyword evidence="2 6" id="KW-0489">Methyltransferase</keyword>
<evidence type="ECO:0000256" key="5">
    <source>
        <dbReference type="ARBA" id="ARBA00022747"/>
    </source>
</evidence>
<protein>
    <recommendedName>
        <fullName evidence="1">DNA (cytosine-5-)-methyltransferase</fullName>
        <ecNumber evidence="1">2.1.1.37</ecNumber>
    </recommendedName>
</protein>
<dbReference type="GO" id="GO:0003677">
    <property type="term" value="F:DNA binding"/>
    <property type="evidence" value="ECO:0007669"/>
    <property type="project" value="TreeGrafter"/>
</dbReference>
<dbReference type="Proteomes" id="UP000641646">
    <property type="component" value="Unassembled WGS sequence"/>
</dbReference>
<dbReference type="SUPFAM" id="SSF53335">
    <property type="entry name" value="S-adenosyl-L-methionine-dependent methyltransferases"/>
    <property type="match status" value="1"/>
</dbReference>